<dbReference type="InterPro" id="IPR002937">
    <property type="entry name" value="Amino_oxidase"/>
</dbReference>
<accession>A0ABN1VHN2</accession>
<gene>
    <name evidence="2" type="ORF">GCM10009675_32700</name>
</gene>
<feature type="domain" description="Amine oxidase" evidence="1">
    <location>
        <begin position="23"/>
        <end position="449"/>
    </location>
</feature>
<organism evidence="2 3">
    <name type="scientific">Prauserella alba</name>
    <dbReference type="NCBI Taxonomy" id="176898"/>
    <lineage>
        <taxon>Bacteria</taxon>
        <taxon>Bacillati</taxon>
        <taxon>Actinomycetota</taxon>
        <taxon>Actinomycetes</taxon>
        <taxon>Pseudonocardiales</taxon>
        <taxon>Pseudonocardiaceae</taxon>
        <taxon>Prauserella</taxon>
    </lineage>
</organism>
<evidence type="ECO:0000313" key="2">
    <source>
        <dbReference type="EMBL" id="GAA1209751.1"/>
    </source>
</evidence>
<keyword evidence="3" id="KW-1185">Reference proteome</keyword>
<dbReference type="RefSeq" id="WP_253859254.1">
    <property type="nucleotide sequence ID" value="NZ_BAAALM010000012.1"/>
</dbReference>
<dbReference type="PRINTS" id="PR00420">
    <property type="entry name" value="RNGMNOXGNASE"/>
</dbReference>
<sequence>MSTNESPSAREETHEVVVIGAGMAGLMAATTLADRDVVVLEAADRAGGRVDTVRRGDYWINLGTQFTEGTGPLIDALHRHRIPLGTLEGKSVALSLGGKQVDTSNPFSLMVRSRMSFLDRVGLAVVGTRILANVPFLEMNPAKRLARWARAKLDARPASYVLRGIGSKLTKDMVRSWSGQWMGCEPEETAATQFVSSMGILLTDPEKVPNLTLPQGGNQTLTDVLTADLGDKIRLNSPVTSVAWTADGVVVDYEDDAGPVRLHARRAIVAVPADVAVTIMPGLPPEYRKAYDAIRYGRYVVVGFFTHEEGPQSWDDYLAVSTPGLAFQAVFNHAAALRRGSSRRPGGALACFAGGAEADKLFELTDSEIVSRFTADLLSLYPELEGKLGEGILRRHPRVVPFWAPEGRASLPTLRQNLGPVHLAGDYQLDLPSLADAASSGQQAAEKVLASL</sequence>
<proteinExistence type="predicted"/>
<dbReference type="InterPro" id="IPR036188">
    <property type="entry name" value="FAD/NAD-bd_sf"/>
</dbReference>
<dbReference type="Proteomes" id="UP001500467">
    <property type="component" value="Unassembled WGS sequence"/>
</dbReference>
<dbReference type="Pfam" id="PF01593">
    <property type="entry name" value="Amino_oxidase"/>
    <property type="match status" value="1"/>
</dbReference>
<name>A0ABN1VHN2_9PSEU</name>
<dbReference type="InterPro" id="IPR050464">
    <property type="entry name" value="Zeta_carotene_desat/Oxidored"/>
</dbReference>
<dbReference type="Gene3D" id="3.50.50.60">
    <property type="entry name" value="FAD/NAD(P)-binding domain"/>
    <property type="match status" value="1"/>
</dbReference>
<dbReference type="EMBL" id="BAAALM010000012">
    <property type="protein sequence ID" value="GAA1209751.1"/>
    <property type="molecule type" value="Genomic_DNA"/>
</dbReference>
<reference evidence="2 3" key="1">
    <citation type="journal article" date="2019" name="Int. J. Syst. Evol. Microbiol.">
        <title>The Global Catalogue of Microorganisms (GCM) 10K type strain sequencing project: providing services to taxonomists for standard genome sequencing and annotation.</title>
        <authorList>
            <consortium name="The Broad Institute Genomics Platform"/>
            <consortium name="The Broad Institute Genome Sequencing Center for Infectious Disease"/>
            <person name="Wu L."/>
            <person name="Ma J."/>
        </authorList>
    </citation>
    <scope>NUCLEOTIDE SEQUENCE [LARGE SCALE GENOMIC DNA]</scope>
    <source>
        <strain evidence="2 3">JCM 13022</strain>
    </source>
</reference>
<comment type="caution">
    <text evidence="2">The sequence shown here is derived from an EMBL/GenBank/DDBJ whole genome shotgun (WGS) entry which is preliminary data.</text>
</comment>
<dbReference type="SUPFAM" id="SSF51905">
    <property type="entry name" value="FAD/NAD(P)-binding domain"/>
    <property type="match status" value="1"/>
</dbReference>
<dbReference type="PANTHER" id="PTHR42923">
    <property type="entry name" value="PROTOPORPHYRINOGEN OXIDASE"/>
    <property type="match status" value="1"/>
</dbReference>
<evidence type="ECO:0000313" key="3">
    <source>
        <dbReference type="Proteomes" id="UP001500467"/>
    </source>
</evidence>
<evidence type="ECO:0000259" key="1">
    <source>
        <dbReference type="Pfam" id="PF01593"/>
    </source>
</evidence>
<protein>
    <recommendedName>
        <fullName evidence="1">Amine oxidase domain-containing protein</fullName>
    </recommendedName>
</protein>